<keyword evidence="2" id="KW-1185">Reference proteome</keyword>
<comment type="caution">
    <text evidence="1">The sequence shown here is derived from an EMBL/GenBank/DDBJ whole genome shotgun (WGS) entry which is preliminary data.</text>
</comment>
<sequence length="222" mass="24427">MANNQRTANSLIFGVPAGTITSRRPHFTWTLAQKALFDAHAIAHPFTIDKFEHIPQLLVELGLDGFQGIRNVQGEFVHDIIMRKVENRILDTRRELGIANALDRPPPPARRQPMLFPPAPVPSTAPAPAPIVPPATPATPAPAVPWNPLIPIDALHRPLLQAFPASSIPPVPLFSPASRVNRLPHPAPQPQNPAYHVNAEETDAHIKQEPDSDDDFYIYKGM</sequence>
<proteinExistence type="predicted"/>
<protein>
    <submittedName>
        <fullName evidence="1">Uncharacterized protein</fullName>
    </submittedName>
</protein>
<dbReference type="Proteomes" id="UP001305414">
    <property type="component" value="Unassembled WGS sequence"/>
</dbReference>
<accession>A0AAN7URP4</accession>
<gene>
    <name evidence="1" type="ORF">RRF57_013390</name>
</gene>
<evidence type="ECO:0000313" key="1">
    <source>
        <dbReference type="EMBL" id="KAK5637675.1"/>
    </source>
</evidence>
<dbReference type="AlphaFoldDB" id="A0AAN7URP4"/>
<evidence type="ECO:0000313" key="2">
    <source>
        <dbReference type="Proteomes" id="UP001305414"/>
    </source>
</evidence>
<dbReference type="EMBL" id="JAWHQM010000225">
    <property type="protein sequence ID" value="KAK5637675.1"/>
    <property type="molecule type" value="Genomic_DNA"/>
</dbReference>
<reference evidence="1 2" key="1">
    <citation type="submission" date="2023-10" db="EMBL/GenBank/DDBJ databases">
        <title>Draft genome sequence of Xylaria bambusicola isolate GMP-LS, the root and basal stem rot pathogen of sugarcane in Indonesia.</title>
        <authorList>
            <person name="Selvaraj P."/>
            <person name="Muralishankar V."/>
            <person name="Muruganantham S."/>
            <person name="Sp S."/>
            <person name="Haryani S."/>
            <person name="Lau K.J.X."/>
            <person name="Naqvi N.I."/>
        </authorList>
    </citation>
    <scope>NUCLEOTIDE SEQUENCE [LARGE SCALE GENOMIC DNA]</scope>
    <source>
        <strain evidence="1">GMP-LS</strain>
    </source>
</reference>
<organism evidence="1 2">
    <name type="scientific">Xylaria bambusicola</name>
    <dbReference type="NCBI Taxonomy" id="326684"/>
    <lineage>
        <taxon>Eukaryota</taxon>
        <taxon>Fungi</taxon>
        <taxon>Dikarya</taxon>
        <taxon>Ascomycota</taxon>
        <taxon>Pezizomycotina</taxon>
        <taxon>Sordariomycetes</taxon>
        <taxon>Xylariomycetidae</taxon>
        <taxon>Xylariales</taxon>
        <taxon>Xylariaceae</taxon>
        <taxon>Xylaria</taxon>
    </lineage>
</organism>
<name>A0AAN7URP4_9PEZI</name>